<name>D1YLX4_LACGS</name>
<proteinExistence type="predicted"/>
<protein>
    <submittedName>
        <fullName evidence="1">Uncharacterized protein</fullName>
    </submittedName>
</protein>
<evidence type="ECO:0000313" key="2">
    <source>
        <dbReference type="Proteomes" id="UP000003684"/>
    </source>
</evidence>
<dbReference type="Proteomes" id="UP000003684">
    <property type="component" value="Unassembled WGS sequence"/>
</dbReference>
<dbReference type="AlphaFoldDB" id="D1YLX4"/>
<comment type="caution">
    <text evidence="1">The sequence shown here is derived from an EMBL/GenBank/DDBJ whole genome shotgun (WGS) entry which is preliminary data.</text>
</comment>
<evidence type="ECO:0000313" key="1">
    <source>
        <dbReference type="EMBL" id="EFB61522.1"/>
    </source>
</evidence>
<reference evidence="1 2" key="1">
    <citation type="submission" date="2009-12" db="EMBL/GenBank/DDBJ databases">
        <title>Genome Sequence of Lactobacillus gasseri 224-1.</title>
        <authorList>
            <person name="Durkin A.S."/>
            <person name="Madupu R."/>
            <person name="Torralba M."/>
            <person name="Methe B."/>
            <person name="Sutton G."/>
            <person name="Strausberg R.L."/>
            <person name="Nelson K.E."/>
        </authorList>
    </citation>
    <scope>NUCLEOTIDE SEQUENCE [LARGE SCALE GENOMIC DNA]</scope>
    <source>
        <strain evidence="1 2">224-1</strain>
    </source>
</reference>
<gene>
    <name evidence="1" type="ORF">HMPREF9209_0003</name>
</gene>
<accession>D1YLX4</accession>
<organism evidence="1 2">
    <name type="scientific">Lactobacillus gasseri 224-1</name>
    <dbReference type="NCBI Taxonomy" id="679196"/>
    <lineage>
        <taxon>Bacteria</taxon>
        <taxon>Bacillati</taxon>
        <taxon>Bacillota</taxon>
        <taxon>Bacilli</taxon>
        <taxon>Lactobacillales</taxon>
        <taxon>Lactobacillaceae</taxon>
        <taxon>Lactobacillus</taxon>
    </lineage>
</organism>
<dbReference type="EMBL" id="ADFT01000037">
    <property type="protein sequence ID" value="EFB61522.1"/>
    <property type="molecule type" value="Genomic_DNA"/>
</dbReference>
<sequence>MLLVKILKNYYQAVFNKNADEVKVISDVLEKAGWKDFVSVLPHLNS</sequence>